<gene>
    <name evidence="20" type="ORF">AVDCRST_MAG55-2875</name>
</gene>
<keyword evidence="8 17" id="KW-0812">Transmembrane</keyword>
<evidence type="ECO:0000256" key="9">
    <source>
        <dbReference type="ARBA" id="ARBA00022741"/>
    </source>
</evidence>
<evidence type="ECO:0000256" key="2">
    <source>
        <dbReference type="ARBA" id="ARBA00001968"/>
    </source>
</evidence>
<reference evidence="20" key="1">
    <citation type="submission" date="2020-02" db="EMBL/GenBank/DDBJ databases">
        <authorList>
            <person name="Meier V. D."/>
        </authorList>
    </citation>
    <scope>NUCLEOTIDE SEQUENCE</scope>
    <source>
        <strain evidence="20">AVDCRST_MAG55</strain>
    </source>
</reference>
<dbReference type="GO" id="GO:0030295">
    <property type="term" value="F:protein kinase activator activity"/>
    <property type="evidence" value="ECO:0007669"/>
    <property type="project" value="TreeGrafter"/>
</dbReference>
<dbReference type="EC" id="2.7.13.3" evidence="5"/>
<dbReference type="SUPFAM" id="SSF47384">
    <property type="entry name" value="Homodimeric domain of signal transducing histidine kinase"/>
    <property type="match status" value="1"/>
</dbReference>
<comment type="subcellular location">
    <subcellularLocation>
        <location evidence="4">Cell membrane</location>
    </subcellularLocation>
    <subcellularLocation>
        <location evidence="3">Membrane</location>
        <topology evidence="3">Multi-pass membrane protein</topology>
    </subcellularLocation>
</comment>
<dbReference type="PANTHER" id="PTHR42878">
    <property type="entry name" value="TWO-COMPONENT HISTIDINE KINASE"/>
    <property type="match status" value="1"/>
</dbReference>
<evidence type="ECO:0000256" key="5">
    <source>
        <dbReference type="ARBA" id="ARBA00012438"/>
    </source>
</evidence>
<dbReference type="SMART" id="SM00091">
    <property type="entry name" value="PAS"/>
    <property type="match status" value="1"/>
</dbReference>
<dbReference type="Gene3D" id="1.10.8.500">
    <property type="entry name" value="HAMP domain in histidine kinase"/>
    <property type="match status" value="1"/>
</dbReference>
<dbReference type="InterPro" id="IPR003594">
    <property type="entry name" value="HATPase_dom"/>
</dbReference>
<dbReference type="InterPro" id="IPR004358">
    <property type="entry name" value="Sig_transdc_His_kin-like_C"/>
</dbReference>
<dbReference type="Gene3D" id="1.10.287.130">
    <property type="match status" value="1"/>
</dbReference>
<comment type="catalytic activity">
    <reaction evidence="1">
        <text>ATP + protein L-histidine = ADP + protein N-phospho-L-histidine.</text>
        <dbReference type="EC" id="2.7.13.3"/>
    </reaction>
</comment>
<dbReference type="GO" id="GO:0007234">
    <property type="term" value="P:osmosensory signaling via phosphorelay pathway"/>
    <property type="evidence" value="ECO:0007669"/>
    <property type="project" value="TreeGrafter"/>
</dbReference>
<dbReference type="PANTHER" id="PTHR42878:SF7">
    <property type="entry name" value="SENSOR HISTIDINE KINASE GLRK"/>
    <property type="match status" value="1"/>
</dbReference>
<dbReference type="CDD" id="cd00082">
    <property type="entry name" value="HisKA"/>
    <property type="match status" value="1"/>
</dbReference>
<dbReference type="EMBL" id="CADCUZ010000143">
    <property type="protein sequence ID" value="CAA9434067.1"/>
    <property type="molecule type" value="Genomic_DNA"/>
</dbReference>
<evidence type="ECO:0000256" key="14">
    <source>
        <dbReference type="ARBA" id="ARBA00023136"/>
    </source>
</evidence>
<comment type="cofactor">
    <cofactor evidence="2">
        <name>a divalent metal cation</name>
        <dbReference type="ChEBI" id="CHEBI:60240"/>
    </cofactor>
</comment>
<dbReference type="InterPro" id="IPR003661">
    <property type="entry name" value="HisK_dim/P_dom"/>
</dbReference>
<keyword evidence="11" id="KW-0067">ATP-binding</keyword>
<evidence type="ECO:0000256" key="11">
    <source>
        <dbReference type="ARBA" id="ARBA00022840"/>
    </source>
</evidence>
<dbReference type="CDD" id="cd06225">
    <property type="entry name" value="HAMP"/>
    <property type="match status" value="1"/>
</dbReference>
<dbReference type="AlphaFoldDB" id="A0A6J4Q446"/>
<dbReference type="Pfam" id="PF02518">
    <property type="entry name" value="HATPase_c"/>
    <property type="match status" value="1"/>
</dbReference>
<dbReference type="GO" id="GO:0000155">
    <property type="term" value="F:phosphorelay sensor kinase activity"/>
    <property type="evidence" value="ECO:0007669"/>
    <property type="project" value="InterPro"/>
</dbReference>
<keyword evidence="6" id="KW-0597">Phosphoprotein</keyword>
<name>A0A6J4Q446_9ACTN</name>
<evidence type="ECO:0000256" key="3">
    <source>
        <dbReference type="ARBA" id="ARBA00004141"/>
    </source>
</evidence>
<proteinExistence type="predicted"/>
<dbReference type="InterPro" id="IPR036890">
    <property type="entry name" value="HATPase_C_sf"/>
</dbReference>
<evidence type="ECO:0000256" key="12">
    <source>
        <dbReference type="ARBA" id="ARBA00022989"/>
    </source>
</evidence>
<keyword evidence="13" id="KW-0902">Two-component regulatory system</keyword>
<evidence type="ECO:0000313" key="20">
    <source>
        <dbReference type="EMBL" id="CAA9434067.1"/>
    </source>
</evidence>
<evidence type="ECO:0000259" key="18">
    <source>
        <dbReference type="PROSITE" id="PS50109"/>
    </source>
</evidence>
<evidence type="ECO:0000256" key="1">
    <source>
        <dbReference type="ARBA" id="ARBA00000085"/>
    </source>
</evidence>
<dbReference type="GO" id="GO:0005524">
    <property type="term" value="F:ATP binding"/>
    <property type="evidence" value="ECO:0007669"/>
    <property type="project" value="UniProtKB-KW"/>
</dbReference>
<dbReference type="FunFam" id="3.30.565.10:FF:000006">
    <property type="entry name" value="Sensor histidine kinase WalK"/>
    <property type="match status" value="1"/>
</dbReference>
<dbReference type="FunFam" id="1.10.287.130:FF:000001">
    <property type="entry name" value="Two-component sensor histidine kinase"/>
    <property type="match status" value="1"/>
</dbReference>
<accession>A0A6J4Q446</accession>
<feature type="domain" description="Histidine kinase" evidence="18">
    <location>
        <begin position="393"/>
        <end position="603"/>
    </location>
</feature>
<dbReference type="PROSITE" id="PS50109">
    <property type="entry name" value="HIS_KIN"/>
    <property type="match status" value="1"/>
</dbReference>
<dbReference type="InterPro" id="IPR000014">
    <property type="entry name" value="PAS"/>
</dbReference>
<dbReference type="PRINTS" id="PR00344">
    <property type="entry name" value="BCTRLSENSOR"/>
</dbReference>
<dbReference type="PROSITE" id="PS50885">
    <property type="entry name" value="HAMP"/>
    <property type="match status" value="1"/>
</dbReference>
<feature type="region of interest" description="Disordered" evidence="16">
    <location>
        <begin position="1"/>
        <end position="20"/>
    </location>
</feature>
<evidence type="ECO:0000256" key="7">
    <source>
        <dbReference type="ARBA" id="ARBA00022679"/>
    </source>
</evidence>
<dbReference type="GO" id="GO:0005509">
    <property type="term" value="F:calcium ion binding"/>
    <property type="evidence" value="ECO:0007669"/>
    <property type="project" value="UniProtKB-ARBA"/>
</dbReference>
<dbReference type="InterPro" id="IPR050351">
    <property type="entry name" value="BphY/WalK/GraS-like"/>
</dbReference>
<dbReference type="InterPro" id="IPR003660">
    <property type="entry name" value="HAMP_dom"/>
</dbReference>
<keyword evidence="14 17" id="KW-0472">Membrane</keyword>
<evidence type="ECO:0000256" key="6">
    <source>
        <dbReference type="ARBA" id="ARBA00022553"/>
    </source>
</evidence>
<evidence type="ECO:0000256" key="16">
    <source>
        <dbReference type="SAM" id="MobiDB-lite"/>
    </source>
</evidence>
<dbReference type="Pfam" id="PF00512">
    <property type="entry name" value="HisKA"/>
    <property type="match status" value="1"/>
</dbReference>
<keyword evidence="12 17" id="KW-1133">Transmembrane helix</keyword>
<evidence type="ECO:0000256" key="17">
    <source>
        <dbReference type="SAM" id="Phobius"/>
    </source>
</evidence>
<dbReference type="InterPro" id="IPR005467">
    <property type="entry name" value="His_kinase_dom"/>
</dbReference>
<protein>
    <recommendedName>
        <fullName evidence="15">Sensor-like histidine kinase SenX3</fullName>
        <ecNumber evidence="5">2.7.13.3</ecNumber>
    </recommendedName>
</protein>
<evidence type="ECO:0000259" key="19">
    <source>
        <dbReference type="PROSITE" id="PS50885"/>
    </source>
</evidence>
<evidence type="ECO:0000256" key="4">
    <source>
        <dbReference type="ARBA" id="ARBA00004236"/>
    </source>
</evidence>
<dbReference type="CDD" id="cd00075">
    <property type="entry name" value="HATPase"/>
    <property type="match status" value="1"/>
</dbReference>
<dbReference type="SMART" id="SM00388">
    <property type="entry name" value="HisKA"/>
    <property type="match status" value="1"/>
</dbReference>
<dbReference type="Gene3D" id="3.30.565.10">
    <property type="entry name" value="Histidine kinase-like ATPase, C-terminal domain"/>
    <property type="match status" value="1"/>
</dbReference>
<dbReference type="SMART" id="SM00387">
    <property type="entry name" value="HATPase_c"/>
    <property type="match status" value="1"/>
</dbReference>
<dbReference type="SUPFAM" id="SSF158472">
    <property type="entry name" value="HAMP domain-like"/>
    <property type="match status" value="1"/>
</dbReference>
<evidence type="ECO:0000256" key="15">
    <source>
        <dbReference type="ARBA" id="ARBA00039401"/>
    </source>
</evidence>
<dbReference type="InterPro" id="IPR035965">
    <property type="entry name" value="PAS-like_dom_sf"/>
</dbReference>
<dbReference type="GO" id="GO:0005886">
    <property type="term" value="C:plasma membrane"/>
    <property type="evidence" value="ECO:0007669"/>
    <property type="project" value="UniProtKB-SubCell"/>
</dbReference>
<keyword evidence="10 20" id="KW-0418">Kinase</keyword>
<dbReference type="InterPro" id="IPR036097">
    <property type="entry name" value="HisK_dim/P_sf"/>
</dbReference>
<dbReference type="SUPFAM" id="SSF55874">
    <property type="entry name" value="ATPase domain of HSP90 chaperone/DNA topoisomerase II/histidine kinase"/>
    <property type="match status" value="1"/>
</dbReference>
<dbReference type="SMART" id="SM00304">
    <property type="entry name" value="HAMP"/>
    <property type="match status" value="1"/>
</dbReference>
<keyword evidence="7" id="KW-0808">Transferase</keyword>
<dbReference type="GO" id="GO:0000156">
    <property type="term" value="F:phosphorelay response regulator activity"/>
    <property type="evidence" value="ECO:0007669"/>
    <property type="project" value="TreeGrafter"/>
</dbReference>
<evidence type="ECO:0000256" key="10">
    <source>
        <dbReference type="ARBA" id="ARBA00022777"/>
    </source>
</evidence>
<organism evidence="20">
    <name type="scientific">uncultured Rubrobacteraceae bacterium</name>
    <dbReference type="NCBI Taxonomy" id="349277"/>
    <lineage>
        <taxon>Bacteria</taxon>
        <taxon>Bacillati</taxon>
        <taxon>Actinomycetota</taxon>
        <taxon>Rubrobacteria</taxon>
        <taxon>Rubrobacterales</taxon>
        <taxon>Rubrobacteraceae</taxon>
        <taxon>environmental samples</taxon>
    </lineage>
</organism>
<keyword evidence="9" id="KW-0547">Nucleotide-binding</keyword>
<feature type="transmembrane region" description="Helical" evidence="17">
    <location>
        <begin position="36"/>
        <end position="57"/>
    </location>
</feature>
<evidence type="ECO:0000256" key="8">
    <source>
        <dbReference type="ARBA" id="ARBA00022692"/>
    </source>
</evidence>
<dbReference type="Gene3D" id="3.30.450.20">
    <property type="entry name" value="PAS domain"/>
    <property type="match status" value="1"/>
</dbReference>
<feature type="compositionally biased region" description="Low complexity" evidence="16">
    <location>
        <begin position="9"/>
        <end position="18"/>
    </location>
</feature>
<feature type="transmembrane region" description="Helical" evidence="17">
    <location>
        <begin position="210"/>
        <end position="233"/>
    </location>
</feature>
<dbReference type="SUPFAM" id="SSF55785">
    <property type="entry name" value="PYP-like sensor domain (PAS domain)"/>
    <property type="match status" value="1"/>
</dbReference>
<dbReference type="Pfam" id="PF00672">
    <property type="entry name" value="HAMP"/>
    <property type="match status" value="1"/>
</dbReference>
<evidence type="ECO:0000256" key="13">
    <source>
        <dbReference type="ARBA" id="ARBA00023012"/>
    </source>
</evidence>
<sequence>MFSGKGKPGRTPRLTGGRLPPPGAIEGLRLRLSIRVWLTALFVLVTSVSAVAAYGIVRPILETSLSRASDATFRQVAEQWEAQMRGSNYRPSTRDMQDFAETRNLQWGIVRVDGERSARVRGDEDLVDWIDAVVRNAVGAGEAGRPRWNVVPVRSGLHKGQRQATYAVPIRGVKDAEGREVENAAIVFNRFYTESDIENAEQALNRVEGLALLAGGLALLIAGFAGYFAAVMISRRVDRLNVAAGRLAAGNFDERINTHVGDELGSLAASFNAMAASMKDAFGQIEQEKERGNAILDGMTDAVVGVDRDLEPVFLNPRAKQFLESTPHEFHTRLQEVLAKTRYSGPVTEPEVEAGDRIIEVRAAPLEDGALAILRDVTEERRVQRAKTDFIANASHELKTPIAALSGYLEMLEDEEDERLRADFLNDMRAQTERLKGLAQTLLDLSRLDANAVTFRAEEVYLEDLLHDLRREFGFTGRTLNIRVEENVPPVEADPNQLHRTLTILVDNAIKYSEDGSPVDLKLSREDGHAVVGVTDRGCGIPEGEIPHIFDRFYRAEGSSRADGTGLGLALAREIMDHLGGRIRVESRPGAGSSFSVLLPLAETSRSPGEPHTLDVS</sequence>
<feature type="domain" description="HAMP" evidence="19">
    <location>
        <begin position="231"/>
        <end position="283"/>
    </location>
</feature>